<dbReference type="OrthoDB" id="9931855at2"/>
<dbReference type="RefSeq" id="WP_099642919.1">
    <property type="nucleotide sequence ID" value="NZ_NKHF01000070.1"/>
</dbReference>
<gene>
    <name evidence="1" type="ORF">CEX98_15320</name>
</gene>
<evidence type="ECO:0000313" key="2">
    <source>
        <dbReference type="Proteomes" id="UP000228621"/>
    </source>
</evidence>
<dbReference type="EMBL" id="NKHF01000070">
    <property type="protein sequence ID" value="PCK30876.1"/>
    <property type="molecule type" value="Genomic_DNA"/>
</dbReference>
<evidence type="ECO:0000313" key="1">
    <source>
        <dbReference type="EMBL" id="PCK30876.1"/>
    </source>
</evidence>
<comment type="caution">
    <text evidence="1">The sequence shown here is derived from an EMBL/GenBank/DDBJ whole genome shotgun (WGS) entry which is preliminary data.</text>
</comment>
<reference evidence="2" key="1">
    <citation type="journal article" date="2019" name="Genome Announc.">
        <title>Draft Genome Sequence of Pseudoalteromonas piscicida Strain 36Y ROTHPW, an Hypersaline Seawater Isolate from the South Coast of Sonora, Mexico.</title>
        <authorList>
            <person name="Sanchez-Diaz R."/>
            <person name="Molina-Garza Z.J."/>
            <person name="Cruz-Suarez L.E."/>
            <person name="Selvin J."/>
            <person name="Kiran G.S."/>
            <person name="Ibarra-Gamez J.C."/>
            <person name="Gomez-Gil B."/>
            <person name="Galaviz-Silva L."/>
        </authorList>
    </citation>
    <scope>NUCLEOTIDE SEQUENCE [LARGE SCALE GENOMIC DNA]</scope>
    <source>
        <strain evidence="2">36Y_RITHPW</strain>
    </source>
</reference>
<organism evidence="1 2">
    <name type="scientific">Pseudoalteromonas piscicida</name>
    <dbReference type="NCBI Taxonomy" id="43662"/>
    <lineage>
        <taxon>Bacteria</taxon>
        <taxon>Pseudomonadati</taxon>
        <taxon>Pseudomonadota</taxon>
        <taxon>Gammaproteobacteria</taxon>
        <taxon>Alteromonadales</taxon>
        <taxon>Pseudoalteromonadaceae</taxon>
        <taxon>Pseudoalteromonas</taxon>
    </lineage>
</organism>
<protein>
    <recommendedName>
        <fullName evidence="3">MFS transporter</fullName>
    </recommendedName>
</protein>
<dbReference type="AlphaFoldDB" id="A0A2A5JN68"/>
<keyword evidence="2" id="KW-1185">Reference proteome</keyword>
<accession>A0A2A5JN68</accession>
<sequence length="100" mass="11216">MVLLVLHFFIWGANRFLYSPIEEVSIVKKRILHLSEQVGYSLLGLYRTLAGTLPMVFVPALIAEPTIENFQQSTLMLFLSAGSLFIACVLSSWQVKTQLG</sequence>
<name>A0A2A5JN68_PSEO7</name>
<dbReference type="Proteomes" id="UP000228621">
    <property type="component" value="Unassembled WGS sequence"/>
</dbReference>
<proteinExistence type="predicted"/>
<evidence type="ECO:0008006" key="3">
    <source>
        <dbReference type="Google" id="ProtNLM"/>
    </source>
</evidence>